<sequence length="291" mass="33460">MSFHSATSTTPLLGDAVRTARAVPGHLQRVPTFMQASVPSRRWILHSFLDLTLHMMFELVLPIGLYYVFRVYFSPLVSLLLSSIPPSMAVIVKGIKERRVDMMGVLMLTAFACSVLLALVDTDPKLYLLRESAMTSAMGLMLLATLFPLRWKGHILRPFMFYVGRQIASSATVMLPLDIIHEHWDFFWHEWRSFRVFFRSLTAMWGLGLLSEFLVRLVLIYTMDDIDDIMYYSTLYMFLVTASLGAITVCSTLAFRHLYNLKQKQAMVNEQREEIDRIIQQAREERSIGSS</sequence>
<keyword evidence="4" id="KW-1185">Reference proteome</keyword>
<dbReference type="AlphaFoldDB" id="A0A1X2HT98"/>
<evidence type="ECO:0000313" key="3">
    <source>
        <dbReference type="EMBL" id="ORZ02779.1"/>
    </source>
</evidence>
<evidence type="ECO:0000256" key="2">
    <source>
        <dbReference type="SAM" id="Phobius"/>
    </source>
</evidence>
<comment type="caution">
    <text evidence="3">The sequence shown here is derived from an EMBL/GenBank/DDBJ whole genome shotgun (WGS) entry which is preliminary data.</text>
</comment>
<dbReference type="EMBL" id="MCGN01000001">
    <property type="protein sequence ID" value="ORZ02779.1"/>
    <property type="molecule type" value="Genomic_DNA"/>
</dbReference>
<keyword evidence="1" id="KW-0175">Coiled coil</keyword>
<reference evidence="3 4" key="1">
    <citation type="submission" date="2016-07" db="EMBL/GenBank/DDBJ databases">
        <title>Pervasive Adenine N6-methylation of Active Genes in Fungi.</title>
        <authorList>
            <consortium name="DOE Joint Genome Institute"/>
            <person name="Mondo S.J."/>
            <person name="Dannebaum R.O."/>
            <person name="Kuo R.C."/>
            <person name="Labutti K."/>
            <person name="Haridas S."/>
            <person name="Kuo A."/>
            <person name="Salamov A."/>
            <person name="Ahrendt S.R."/>
            <person name="Lipzen A."/>
            <person name="Sullivan W."/>
            <person name="Andreopoulos W.B."/>
            <person name="Clum A."/>
            <person name="Lindquist E."/>
            <person name="Daum C."/>
            <person name="Ramamoorthy G.K."/>
            <person name="Gryganskyi A."/>
            <person name="Culley D."/>
            <person name="Magnuson J.K."/>
            <person name="James T.Y."/>
            <person name="O'Malley M.A."/>
            <person name="Stajich J.E."/>
            <person name="Spatafora J.W."/>
            <person name="Visel A."/>
            <person name="Grigoriev I.V."/>
        </authorList>
    </citation>
    <scope>NUCLEOTIDE SEQUENCE [LARGE SCALE GENOMIC DNA]</scope>
    <source>
        <strain evidence="3 4">NRRL 2496</strain>
    </source>
</reference>
<feature type="coiled-coil region" evidence="1">
    <location>
        <begin position="261"/>
        <end position="288"/>
    </location>
</feature>
<name>A0A1X2HT98_SYNRA</name>
<protein>
    <submittedName>
        <fullName evidence="3">Uncharacterized protein</fullName>
    </submittedName>
</protein>
<evidence type="ECO:0000256" key="1">
    <source>
        <dbReference type="SAM" id="Coils"/>
    </source>
</evidence>
<dbReference type="OrthoDB" id="2352759at2759"/>
<feature type="transmembrane region" description="Helical" evidence="2">
    <location>
        <begin position="102"/>
        <end position="120"/>
    </location>
</feature>
<keyword evidence="2" id="KW-0812">Transmembrane</keyword>
<keyword evidence="2" id="KW-1133">Transmembrane helix</keyword>
<feature type="transmembrane region" description="Helical" evidence="2">
    <location>
        <begin position="201"/>
        <end position="223"/>
    </location>
</feature>
<keyword evidence="2" id="KW-0472">Membrane</keyword>
<gene>
    <name evidence="3" type="ORF">BCR43DRAFT_482145</name>
</gene>
<accession>A0A1X2HT98</accession>
<organism evidence="3 4">
    <name type="scientific">Syncephalastrum racemosum</name>
    <name type="common">Filamentous fungus</name>
    <dbReference type="NCBI Taxonomy" id="13706"/>
    <lineage>
        <taxon>Eukaryota</taxon>
        <taxon>Fungi</taxon>
        <taxon>Fungi incertae sedis</taxon>
        <taxon>Mucoromycota</taxon>
        <taxon>Mucoromycotina</taxon>
        <taxon>Mucoromycetes</taxon>
        <taxon>Mucorales</taxon>
        <taxon>Syncephalastraceae</taxon>
        <taxon>Syncephalastrum</taxon>
    </lineage>
</organism>
<proteinExistence type="predicted"/>
<dbReference type="NCBIfam" id="NF041646">
    <property type="entry name" value="VC0807_fam"/>
    <property type="match status" value="1"/>
</dbReference>
<dbReference type="Proteomes" id="UP000242180">
    <property type="component" value="Unassembled WGS sequence"/>
</dbReference>
<evidence type="ECO:0000313" key="4">
    <source>
        <dbReference type="Proteomes" id="UP000242180"/>
    </source>
</evidence>
<feature type="transmembrane region" description="Helical" evidence="2">
    <location>
        <begin position="132"/>
        <end position="151"/>
    </location>
</feature>
<dbReference type="OMA" id="PLRWRYH"/>
<feature type="transmembrane region" description="Helical" evidence="2">
    <location>
        <begin position="229"/>
        <end position="255"/>
    </location>
</feature>
<dbReference type="InParanoid" id="A0A1X2HT98"/>